<reference evidence="1" key="1">
    <citation type="journal article" date="2023" name="Mol. Phylogenet. Evol.">
        <title>Genome-scale phylogeny and comparative genomics of the fungal order Sordariales.</title>
        <authorList>
            <person name="Hensen N."/>
            <person name="Bonometti L."/>
            <person name="Westerberg I."/>
            <person name="Brannstrom I.O."/>
            <person name="Guillou S."/>
            <person name="Cros-Aarteil S."/>
            <person name="Calhoun S."/>
            <person name="Haridas S."/>
            <person name="Kuo A."/>
            <person name="Mondo S."/>
            <person name="Pangilinan J."/>
            <person name="Riley R."/>
            <person name="LaButti K."/>
            <person name="Andreopoulos B."/>
            <person name="Lipzen A."/>
            <person name="Chen C."/>
            <person name="Yan M."/>
            <person name="Daum C."/>
            <person name="Ng V."/>
            <person name="Clum A."/>
            <person name="Steindorff A."/>
            <person name="Ohm R.A."/>
            <person name="Martin F."/>
            <person name="Silar P."/>
            <person name="Natvig D.O."/>
            <person name="Lalanne C."/>
            <person name="Gautier V."/>
            <person name="Ament-Velasquez S.L."/>
            <person name="Kruys A."/>
            <person name="Hutchinson M.I."/>
            <person name="Powell A.J."/>
            <person name="Barry K."/>
            <person name="Miller A.N."/>
            <person name="Grigoriev I.V."/>
            <person name="Debuchy R."/>
            <person name="Gladieux P."/>
            <person name="Hiltunen Thoren M."/>
            <person name="Johannesson H."/>
        </authorList>
    </citation>
    <scope>NUCLEOTIDE SEQUENCE</scope>
    <source>
        <strain evidence="1">CBS 626.80</strain>
    </source>
</reference>
<evidence type="ECO:0000313" key="2">
    <source>
        <dbReference type="Proteomes" id="UP001303222"/>
    </source>
</evidence>
<protein>
    <submittedName>
        <fullName evidence="1">Uncharacterized protein</fullName>
    </submittedName>
</protein>
<dbReference type="EMBL" id="MU859627">
    <property type="protein sequence ID" value="KAK3946619.1"/>
    <property type="molecule type" value="Genomic_DNA"/>
</dbReference>
<dbReference type="Proteomes" id="UP001303222">
    <property type="component" value="Unassembled WGS sequence"/>
</dbReference>
<organism evidence="1 2">
    <name type="scientific">Pseudoneurospora amorphoporcata</name>
    <dbReference type="NCBI Taxonomy" id="241081"/>
    <lineage>
        <taxon>Eukaryota</taxon>
        <taxon>Fungi</taxon>
        <taxon>Dikarya</taxon>
        <taxon>Ascomycota</taxon>
        <taxon>Pezizomycotina</taxon>
        <taxon>Sordariomycetes</taxon>
        <taxon>Sordariomycetidae</taxon>
        <taxon>Sordariales</taxon>
        <taxon>Sordariaceae</taxon>
        <taxon>Pseudoneurospora</taxon>
    </lineage>
</organism>
<sequence>MPTTVASKWPVFVILPWKDSTLVWRAEFSVMSRWKLAFRLGYAVSTLSIVARSIEEDPSMFELSREQKNVKKIWKFVTLFNYLLLPSGDGGNSKEPHSERLCNKILGRICERREPEVKLFWKQLEKEGKLREEGEAGVGKVLEELKEGSPNAGRKWRVRGTPFDRGVSTVSRAISELSAYGKKSKVEFDVDAWQ</sequence>
<evidence type="ECO:0000313" key="1">
    <source>
        <dbReference type="EMBL" id="KAK3946619.1"/>
    </source>
</evidence>
<gene>
    <name evidence="1" type="ORF">QBC32DRAFT_133261</name>
</gene>
<accession>A0AAN6NK75</accession>
<name>A0AAN6NK75_9PEZI</name>
<dbReference type="AlphaFoldDB" id="A0AAN6NK75"/>
<comment type="caution">
    <text evidence="1">The sequence shown here is derived from an EMBL/GenBank/DDBJ whole genome shotgun (WGS) entry which is preliminary data.</text>
</comment>
<keyword evidence="2" id="KW-1185">Reference proteome</keyword>
<reference evidence="1" key="2">
    <citation type="submission" date="2023-06" db="EMBL/GenBank/DDBJ databases">
        <authorList>
            <consortium name="Lawrence Berkeley National Laboratory"/>
            <person name="Mondo S.J."/>
            <person name="Hensen N."/>
            <person name="Bonometti L."/>
            <person name="Westerberg I."/>
            <person name="Brannstrom I.O."/>
            <person name="Guillou S."/>
            <person name="Cros-Aarteil S."/>
            <person name="Calhoun S."/>
            <person name="Haridas S."/>
            <person name="Kuo A."/>
            <person name="Pangilinan J."/>
            <person name="Riley R."/>
            <person name="Labutti K."/>
            <person name="Andreopoulos B."/>
            <person name="Lipzen A."/>
            <person name="Chen C."/>
            <person name="Yanf M."/>
            <person name="Daum C."/>
            <person name="Ng V."/>
            <person name="Clum A."/>
            <person name="Steindorff A."/>
            <person name="Ohm R."/>
            <person name="Martin F."/>
            <person name="Silar P."/>
            <person name="Natvig D."/>
            <person name="Lalanne C."/>
            <person name="Gautier V."/>
            <person name="Ament-Velasquez S.L."/>
            <person name="Kruys A."/>
            <person name="Hutchinson M.I."/>
            <person name="Powell A.J."/>
            <person name="Barry K."/>
            <person name="Miller A.N."/>
            <person name="Grigoriev I.V."/>
            <person name="Debuchy R."/>
            <person name="Gladieux P."/>
            <person name="Thoren M.H."/>
            <person name="Johannesson H."/>
        </authorList>
    </citation>
    <scope>NUCLEOTIDE SEQUENCE</scope>
    <source>
        <strain evidence="1">CBS 626.80</strain>
    </source>
</reference>
<proteinExistence type="predicted"/>